<dbReference type="EMBL" id="CP036434">
    <property type="protein sequence ID" value="QDV05922.1"/>
    <property type="molecule type" value="Genomic_DNA"/>
</dbReference>
<keyword evidence="4 5" id="KW-0472">Membrane</keyword>
<feature type="transmembrane region" description="Helical" evidence="5">
    <location>
        <begin position="406"/>
        <end position="428"/>
    </location>
</feature>
<dbReference type="Pfam" id="PF13520">
    <property type="entry name" value="AA_permease_2"/>
    <property type="match status" value="1"/>
</dbReference>
<protein>
    <submittedName>
        <fullName evidence="6">Putative amino acid permease YhdG</fullName>
    </submittedName>
</protein>
<reference evidence="6 7" key="1">
    <citation type="submission" date="2019-02" db="EMBL/GenBank/DDBJ databases">
        <title>Deep-cultivation of Planctomycetes and their phenomic and genomic characterization uncovers novel biology.</title>
        <authorList>
            <person name="Wiegand S."/>
            <person name="Jogler M."/>
            <person name="Boedeker C."/>
            <person name="Pinto D."/>
            <person name="Vollmers J."/>
            <person name="Rivas-Marin E."/>
            <person name="Kohn T."/>
            <person name="Peeters S.H."/>
            <person name="Heuer A."/>
            <person name="Rast P."/>
            <person name="Oberbeckmann S."/>
            <person name="Bunk B."/>
            <person name="Jeske O."/>
            <person name="Meyerdierks A."/>
            <person name="Storesund J.E."/>
            <person name="Kallscheuer N."/>
            <person name="Luecker S."/>
            <person name="Lage O.M."/>
            <person name="Pohl T."/>
            <person name="Merkel B.J."/>
            <person name="Hornburger P."/>
            <person name="Mueller R.-W."/>
            <person name="Bruemmer F."/>
            <person name="Labrenz M."/>
            <person name="Spormann A.M."/>
            <person name="Op den Camp H."/>
            <person name="Overmann J."/>
            <person name="Amann R."/>
            <person name="Jetten M.S.M."/>
            <person name="Mascher T."/>
            <person name="Medema M.H."/>
            <person name="Devos D.P."/>
            <person name="Kaster A.-K."/>
            <person name="Ovreas L."/>
            <person name="Rohde M."/>
            <person name="Galperin M.Y."/>
            <person name="Jogler C."/>
        </authorList>
    </citation>
    <scope>NUCLEOTIDE SEQUENCE [LARGE SCALE GENOMIC DNA]</scope>
    <source>
        <strain evidence="6 7">Poly30</strain>
    </source>
</reference>
<evidence type="ECO:0000256" key="1">
    <source>
        <dbReference type="ARBA" id="ARBA00004141"/>
    </source>
</evidence>
<sequence>MEDHKPKLLGQLASTAICGNDITSSCLYVSALAIGYAGRWAPVCLLFVAATLYLFRSIYAEVVGAMPLNGGAYNALLNTTSKYRASIAACLTILSYMATAVISSNEAMHYLHSLWHGLPIIPATIGLLAVFMLLTISGITESAVVAIGIFLFHLFSMGLLLILGTIAVFTVGTEVLWQNLSTPAPGGVAAALFFGFSAAMLGISGFESSANFVEEQKEGVFPKTLRNMWIAVAVLNPGMALLALALIPTPEVQSLYQETLLSQMGTLSSGSWLGTLIGIDAVLVLSGATLTSYVGVTGLVKRMTLDRCLPSILLKESRFRTPWPIIVGFFVLSVSVLLITKGELASLAAVYTISFLLVMALFAVGNLLLKIKRSQLPRPTRASYLTVLMALVAVLVATFGNARLNQAYLIVFLEYLIPTVLVVTLMLMRQPILQLGVFLLDEARRGVRKERRTAEAVDSSVKVAWWARIGRSINRWEERLRGTLARIQTQPFVFFTRGDNLENLNRVMLYIRENEHTNRVKFVSVYQEENEVPPRLAEHLAFLDEVYPEIDIEFLAVQGEFCPDLIDSLSRQWGIPTNLMFIGSPSGHLQYRLADLHGVRMII</sequence>
<dbReference type="RefSeq" id="WP_145195634.1">
    <property type="nucleotide sequence ID" value="NZ_CP036434.1"/>
</dbReference>
<dbReference type="GO" id="GO:0016020">
    <property type="term" value="C:membrane"/>
    <property type="evidence" value="ECO:0007669"/>
    <property type="project" value="UniProtKB-SubCell"/>
</dbReference>
<dbReference type="PANTHER" id="PTHR43243:SF11">
    <property type="entry name" value="AMINO ACID PERMEASE_ SLC12A DOMAIN-CONTAINING PROTEIN"/>
    <property type="match status" value="1"/>
</dbReference>
<feature type="transmembrane region" description="Helical" evidence="5">
    <location>
        <begin position="345"/>
        <end position="369"/>
    </location>
</feature>
<evidence type="ECO:0000256" key="5">
    <source>
        <dbReference type="SAM" id="Phobius"/>
    </source>
</evidence>
<evidence type="ECO:0000313" key="6">
    <source>
        <dbReference type="EMBL" id="QDV05922.1"/>
    </source>
</evidence>
<organism evidence="6 7">
    <name type="scientific">Saltatorellus ferox</name>
    <dbReference type="NCBI Taxonomy" id="2528018"/>
    <lineage>
        <taxon>Bacteria</taxon>
        <taxon>Pseudomonadati</taxon>
        <taxon>Planctomycetota</taxon>
        <taxon>Planctomycetia</taxon>
        <taxon>Planctomycetia incertae sedis</taxon>
        <taxon>Saltatorellus</taxon>
    </lineage>
</organism>
<evidence type="ECO:0000313" key="7">
    <source>
        <dbReference type="Proteomes" id="UP000320390"/>
    </source>
</evidence>
<keyword evidence="7" id="KW-1185">Reference proteome</keyword>
<keyword evidence="3 5" id="KW-1133">Transmembrane helix</keyword>
<feature type="transmembrane region" description="Helical" evidence="5">
    <location>
        <begin position="381"/>
        <end position="400"/>
    </location>
</feature>
<accession>A0A518EPB4</accession>
<evidence type="ECO:0000256" key="3">
    <source>
        <dbReference type="ARBA" id="ARBA00022989"/>
    </source>
</evidence>
<keyword evidence="2 5" id="KW-0812">Transmembrane</keyword>
<dbReference type="OrthoDB" id="5485476at2"/>
<dbReference type="InterPro" id="IPR002293">
    <property type="entry name" value="AA/rel_permease1"/>
</dbReference>
<dbReference type="PANTHER" id="PTHR43243">
    <property type="entry name" value="INNER MEMBRANE TRANSPORTER YGJI-RELATED"/>
    <property type="match status" value="1"/>
</dbReference>
<feature type="transmembrane region" description="Helical" evidence="5">
    <location>
        <begin position="114"/>
        <end position="136"/>
    </location>
</feature>
<proteinExistence type="predicted"/>
<evidence type="ECO:0000256" key="4">
    <source>
        <dbReference type="ARBA" id="ARBA00023136"/>
    </source>
</evidence>
<feature type="transmembrane region" description="Helical" evidence="5">
    <location>
        <begin position="321"/>
        <end position="339"/>
    </location>
</feature>
<feature type="transmembrane region" description="Helical" evidence="5">
    <location>
        <begin position="188"/>
        <end position="206"/>
    </location>
</feature>
<feature type="transmembrane region" description="Helical" evidence="5">
    <location>
        <begin position="227"/>
        <end position="247"/>
    </location>
</feature>
<dbReference type="GO" id="GO:0015171">
    <property type="term" value="F:amino acid transmembrane transporter activity"/>
    <property type="evidence" value="ECO:0007669"/>
    <property type="project" value="TreeGrafter"/>
</dbReference>
<feature type="transmembrane region" description="Helical" evidence="5">
    <location>
        <begin position="83"/>
        <end position="102"/>
    </location>
</feature>
<evidence type="ECO:0000256" key="2">
    <source>
        <dbReference type="ARBA" id="ARBA00022692"/>
    </source>
</evidence>
<dbReference type="Gene3D" id="1.20.1740.10">
    <property type="entry name" value="Amino acid/polyamine transporter I"/>
    <property type="match status" value="1"/>
</dbReference>
<dbReference type="Proteomes" id="UP000320390">
    <property type="component" value="Chromosome"/>
</dbReference>
<feature type="transmembrane region" description="Helical" evidence="5">
    <location>
        <begin position="143"/>
        <end position="168"/>
    </location>
</feature>
<feature type="transmembrane region" description="Helical" evidence="5">
    <location>
        <begin position="272"/>
        <end position="300"/>
    </location>
</feature>
<comment type="subcellular location">
    <subcellularLocation>
        <location evidence="1">Membrane</location>
        <topology evidence="1">Multi-pass membrane protein</topology>
    </subcellularLocation>
</comment>
<dbReference type="AlphaFoldDB" id="A0A518EPB4"/>
<feature type="transmembrane region" description="Helical" evidence="5">
    <location>
        <begin position="40"/>
        <end position="62"/>
    </location>
</feature>
<name>A0A518EPB4_9BACT</name>
<gene>
    <name evidence="6" type="primary">yhdG_2</name>
    <name evidence="6" type="ORF">Poly30_14250</name>
</gene>